<feature type="transmembrane region" description="Helical" evidence="1">
    <location>
        <begin position="128"/>
        <end position="148"/>
    </location>
</feature>
<dbReference type="Proteomes" id="UP001181693">
    <property type="component" value="Unassembled WGS sequence"/>
</dbReference>
<feature type="transmembrane region" description="Helical" evidence="1">
    <location>
        <begin position="67"/>
        <end position="84"/>
    </location>
</feature>
<comment type="caution">
    <text evidence="2">The sequence shown here is derived from an EMBL/GenBank/DDBJ whole genome shotgun (WGS) entry which is preliminary data.</text>
</comment>
<evidence type="ECO:0000313" key="2">
    <source>
        <dbReference type="EMBL" id="DBA23945.1"/>
    </source>
</evidence>
<sequence length="193" mass="20586">MMEAPEVGLVASHLTLSSVCLYSAVRTLQVHRGASAGFLLHALASLIAIGCDLLWQDAGSLRSSSLWIADVLGLPLLVFSLFWLNGDHFTANLVLGSALLLATSSGYLSQETQMVVTYFTRAEATLAILVISVFTGNSYGVLSSLALATASLMSFPNAIEIPPFPAEMIQNCVYGTSFLVLHMALRTQISDES</sequence>
<organism evidence="2 3">
    <name type="scientific">Pyxicephalus adspersus</name>
    <name type="common">African bullfrog</name>
    <dbReference type="NCBI Taxonomy" id="30357"/>
    <lineage>
        <taxon>Eukaryota</taxon>
        <taxon>Metazoa</taxon>
        <taxon>Chordata</taxon>
        <taxon>Craniata</taxon>
        <taxon>Vertebrata</taxon>
        <taxon>Euteleostomi</taxon>
        <taxon>Amphibia</taxon>
        <taxon>Batrachia</taxon>
        <taxon>Anura</taxon>
        <taxon>Neobatrachia</taxon>
        <taxon>Ranoidea</taxon>
        <taxon>Pyxicephalidae</taxon>
        <taxon>Pyxicephalinae</taxon>
        <taxon>Pyxicephalus</taxon>
    </lineage>
</organism>
<evidence type="ECO:0000256" key="1">
    <source>
        <dbReference type="SAM" id="Phobius"/>
    </source>
</evidence>
<keyword evidence="3" id="KW-1185">Reference proteome</keyword>
<dbReference type="EMBL" id="DYDO01000005">
    <property type="protein sequence ID" value="DBA23945.1"/>
    <property type="molecule type" value="Genomic_DNA"/>
</dbReference>
<feature type="transmembrane region" description="Helical" evidence="1">
    <location>
        <begin position="90"/>
        <end position="108"/>
    </location>
</feature>
<keyword evidence="1" id="KW-0472">Membrane</keyword>
<dbReference type="AlphaFoldDB" id="A0AAV3AFX9"/>
<feature type="transmembrane region" description="Helical" evidence="1">
    <location>
        <begin position="37"/>
        <end position="55"/>
    </location>
</feature>
<name>A0AAV3AFX9_PYXAD</name>
<reference evidence="2" key="1">
    <citation type="thesis" date="2020" institute="ProQuest LLC" country="789 East Eisenhower Parkway, Ann Arbor, MI, USA">
        <title>Comparative Genomics and Chromosome Evolution.</title>
        <authorList>
            <person name="Mudd A.B."/>
        </authorList>
    </citation>
    <scope>NUCLEOTIDE SEQUENCE</scope>
    <source>
        <strain evidence="2">1538</strain>
        <tissue evidence="2">Blood</tissue>
    </source>
</reference>
<proteinExistence type="predicted"/>
<protein>
    <submittedName>
        <fullName evidence="2">Uncharacterized protein</fullName>
    </submittedName>
</protein>
<accession>A0AAV3AFX9</accession>
<keyword evidence="1" id="KW-1133">Transmembrane helix</keyword>
<keyword evidence="1" id="KW-0812">Transmembrane</keyword>
<evidence type="ECO:0000313" key="3">
    <source>
        <dbReference type="Proteomes" id="UP001181693"/>
    </source>
</evidence>
<gene>
    <name evidence="2" type="ORF">GDO54_011656</name>
</gene>